<comment type="caution">
    <text evidence="4">The sequence shown here is derived from an EMBL/GenBank/DDBJ whole genome shotgun (WGS) entry which is preliminary data.</text>
</comment>
<gene>
    <name evidence="4" type="ORF">EVOR1521_LOCUS1956</name>
</gene>
<dbReference type="PROSITE" id="PS51371">
    <property type="entry name" value="CBS"/>
    <property type="match status" value="1"/>
</dbReference>
<proteinExistence type="predicted"/>
<evidence type="ECO:0000256" key="1">
    <source>
        <dbReference type="PROSITE-ProRule" id="PRU00703"/>
    </source>
</evidence>
<dbReference type="Gene3D" id="3.10.580.10">
    <property type="entry name" value="CBS-domain"/>
    <property type="match status" value="1"/>
</dbReference>
<organism evidence="4 5">
    <name type="scientific">Effrenium voratum</name>
    <dbReference type="NCBI Taxonomy" id="2562239"/>
    <lineage>
        <taxon>Eukaryota</taxon>
        <taxon>Sar</taxon>
        <taxon>Alveolata</taxon>
        <taxon>Dinophyceae</taxon>
        <taxon>Suessiales</taxon>
        <taxon>Symbiodiniaceae</taxon>
        <taxon>Effrenium</taxon>
    </lineage>
</organism>
<evidence type="ECO:0000259" key="3">
    <source>
        <dbReference type="PROSITE" id="PS51371"/>
    </source>
</evidence>
<dbReference type="InterPro" id="IPR000644">
    <property type="entry name" value="CBS_dom"/>
</dbReference>
<feature type="compositionally biased region" description="Polar residues" evidence="2">
    <location>
        <begin position="1"/>
        <end position="15"/>
    </location>
</feature>
<keyword evidence="5" id="KW-1185">Reference proteome</keyword>
<reference evidence="4" key="1">
    <citation type="submission" date="2023-08" db="EMBL/GenBank/DDBJ databases">
        <authorList>
            <person name="Chen Y."/>
            <person name="Shah S."/>
            <person name="Dougan E. K."/>
            <person name="Thang M."/>
            <person name="Chan C."/>
        </authorList>
    </citation>
    <scope>NUCLEOTIDE SEQUENCE</scope>
</reference>
<feature type="non-terminal residue" evidence="4">
    <location>
        <position position="210"/>
    </location>
</feature>
<sequence length="210" mass="23188">QPRQFEASVSSSTPSEADAPWVLSQSQPLQELLQFFAKTHHSTVPIVEDAKGLVYNLSRRDLLSYLDLGLQSAARDEVENEERISLDTSVPIEVVVKALKRYKQDESVLTGNSSSSAPTVSSSMIQEQSLLDGLLPMPDKDPKSQTGFPGAYVSHEKELTIKDLILRLLEAENRKVLLVQEKPPKLQIISAGDVWRLLIGQDLKPGETAV</sequence>
<dbReference type="Pfam" id="PF00571">
    <property type="entry name" value="CBS"/>
    <property type="match status" value="1"/>
</dbReference>
<dbReference type="SUPFAM" id="SSF54631">
    <property type="entry name" value="CBS-domain pair"/>
    <property type="match status" value="1"/>
</dbReference>
<dbReference type="InterPro" id="IPR046342">
    <property type="entry name" value="CBS_dom_sf"/>
</dbReference>
<protein>
    <recommendedName>
        <fullName evidence="3">CBS domain-containing protein</fullName>
    </recommendedName>
</protein>
<evidence type="ECO:0000256" key="2">
    <source>
        <dbReference type="SAM" id="MobiDB-lite"/>
    </source>
</evidence>
<dbReference type="Proteomes" id="UP001178507">
    <property type="component" value="Unassembled WGS sequence"/>
</dbReference>
<dbReference type="EMBL" id="CAUJNA010000093">
    <property type="protein sequence ID" value="CAJ1371693.1"/>
    <property type="molecule type" value="Genomic_DNA"/>
</dbReference>
<feature type="region of interest" description="Disordered" evidence="2">
    <location>
        <begin position="1"/>
        <end position="20"/>
    </location>
</feature>
<evidence type="ECO:0000313" key="5">
    <source>
        <dbReference type="Proteomes" id="UP001178507"/>
    </source>
</evidence>
<feature type="domain" description="CBS" evidence="3">
    <location>
        <begin position="12"/>
        <end position="72"/>
    </location>
</feature>
<keyword evidence="1" id="KW-0129">CBS domain</keyword>
<evidence type="ECO:0000313" key="4">
    <source>
        <dbReference type="EMBL" id="CAJ1371693.1"/>
    </source>
</evidence>
<accession>A0AA36HM91</accession>
<name>A0AA36HM91_9DINO</name>
<dbReference type="AlphaFoldDB" id="A0AA36HM91"/>